<sequence>MYTHKDLSAVCDANLFRLEYFRTFSRHLSLPQLENNIQNRMLRLKQTEDEALRRLHASQQVNELVSVYDQSDMDALNMQESSDDERYDAIVESQSVHHDELDVEFSLQVHTPSSDSDSISSNRSSNTPLVSTKTHKNIKGTENAKKTKKSTKKRTHIREPIYT</sequence>
<name>A0A0A9VXC1_LYGHE</name>
<feature type="region of interest" description="Disordered" evidence="1">
    <location>
        <begin position="109"/>
        <end position="163"/>
    </location>
</feature>
<accession>A0A0A9VXC1</accession>
<dbReference type="EMBL" id="GBHO01042747">
    <property type="protein sequence ID" value="JAG00857.1"/>
    <property type="molecule type" value="Transcribed_RNA"/>
</dbReference>
<evidence type="ECO:0000313" key="2">
    <source>
        <dbReference type="EMBL" id="JAG00857.1"/>
    </source>
</evidence>
<organism evidence="2">
    <name type="scientific">Lygus hesperus</name>
    <name type="common">Western plant bug</name>
    <dbReference type="NCBI Taxonomy" id="30085"/>
    <lineage>
        <taxon>Eukaryota</taxon>
        <taxon>Metazoa</taxon>
        <taxon>Ecdysozoa</taxon>
        <taxon>Arthropoda</taxon>
        <taxon>Hexapoda</taxon>
        <taxon>Insecta</taxon>
        <taxon>Pterygota</taxon>
        <taxon>Neoptera</taxon>
        <taxon>Paraneoptera</taxon>
        <taxon>Hemiptera</taxon>
        <taxon>Heteroptera</taxon>
        <taxon>Panheteroptera</taxon>
        <taxon>Cimicomorpha</taxon>
        <taxon>Miridae</taxon>
        <taxon>Mirini</taxon>
        <taxon>Lygus</taxon>
    </lineage>
</organism>
<reference evidence="2" key="2">
    <citation type="submission" date="2014-07" db="EMBL/GenBank/DDBJ databases">
        <authorList>
            <person name="Hull J."/>
        </authorList>
    </citation>
    <scope>NUCLEOTIDE SEQUENCE</scope>
</reference>
<feature type="compositionally biased region" description="Basic residues" evidence="1">
    <location>
        <begin position="146"/>
        <end position="156"/>
    </location>
</feature>
<evidence type="ECO:0000256" key="1">
    <source>
        <dbReference type="SAM" id="MobiDB-lite"/>
    </source>
</evidence>
<protein>
    <submittedName>
        <fullName evidence="2">Phosphoribosylformylglycinamidine synthase 2</fullName>
    </submittedName>
</protein>
<reference evidence="2" key="1">
    <citation type="journal article" date="2014" name="PLoS ONE">
        <title>Transcriptome-Based Identification of ABC Transporters in the Western Tarnished Plant Bug Lygus hesperus.</title>
        <authorList>
            <person name="Hull J.J."/>
            <person name="Chaney K."/>
            <person name="Geib S.M."/>
            <person name="Fabrick J.A."/>
            <person name="Brent C.S."/>
            <person name="Walsh D."/>
            <person name="Lavine L.C."/>
        </authorList>
    </citation>
    <scope>NUCLEOTIDE SEQUENCE</scope>
</reference>
<gene>
    <name evidence="2" type="primary">purL_3</name>
    <name evidence="2" type="ORF">CM83_101388</name>
</gene>
<proteinExistence type="predicted"/>
<feature type="compositionally biased region" description="Low complexity" evidence="1">
    <location>
        <begin position="113"/>
        <end position="126"/>
    </location>
</feature>
<dbReference type="AlphaFoldDB" id="A0A0A9VXC1"/>